<accession>A0AAE3SNF9</accession>
<feature type="domain" description="N-acetylmuramoyl-L-alanine amidase" evidence="5">
    <location>
        <begin position="48"/>
        <end position="190"/>
    </location>
</feature>
<dbReference type="PROSITE" id="PS51257">
    <property type="entry name" value="PROKAR_LIPOPROTEIN"/>
    <property type="match status" value="1"/>
</dbReference>
<evidence type="ECO:0000313" key="7">
    <source>
        <dbReference type="Proteomes" id="UP001207116"/>
    </source>
</evidence>
<keyword evidence="7" id="KW-1185">Reference proteome</keyword>
<comment type="caution">
    <text evidence="6">The sequence shown here is derived from an EMBL/GenBank/DDBJ whole genome shotgun (WGS) entry which is preliminary data.</text>
</comment>
<dbReference type="InterPro" id="IPR002502">
    <property type="entry name" value="Amidase_domain"/>
</dbReference>
<sequence length="220" mass="25102">MKENFFLVLCFLLISFSCATPKRIIVDKPILFNSEREALTLEYLKNRYGLDQDTPDIAPRMIVLHWTAIPTLKESFDTFNSSQLPGARSDVQQAGSLNVSSHFMVDRDGTIYRLMPETTMARHVIGLNHCAIGVENVGGTADTPMTKAQISANIFLVNYLANKYDIEYLIGHHEYTRFEGHELWLEKDAGYRTEKEDPGPDFMRKVRQATKNLNFKPIPN</sequence>
<proteinExistence type="predicted"/>
<dbReference type="GO" id="GO:0009254">
    <property type="term" value="P:peptidoglycan turnover"/>
    <property type="evidence" value="ECO:0007669"/>
    <property type="project" value="TreeGrafter"/>
</dbReference>
<comment type="catalytic activity">
    <reaction evidence="1">
        <text>Hydrolyzes the link between N-acetylmuramoyl residues and L-amino acid residues in certain cell-wall glycopeptides.</text>
        <dbReference type="EC" id="3.5.1.28"/>
    </reaction>
</comment>
<name>A0AAE3SNF9_9FLAO</name>
<evidence type="ECO:0000256" key="3">
    <source>
        <dbReference type="ARBA" id="ARBA00022801"/>
    </source>
</evidence>
<organism evidence="6 7">
    <name type="scientific">Lentiprolixibacter aurantiacus</name>
    <dbReference type="NCBI Taxonomy" id="2993939"/>
    <lineage>
        <taxon>Bacteria</taxon>
        <taxon>Pseudomonadati</taxon>
        <taxon>Bacteroidota</taxon>
        <taxon>Flavobacteriia</taxon>
        <taxon>Flavobacteriales</taxon>
        <taxon>Flavobacteriaceae</taxon>
        <taxon>Lentiprolixibacter</taxon>
    </lineage>
</organism>
<dbReference type="GO" id="GO:0008745">
    <property type="term" value="F:N-acetylmuramoyl-L-alanine amidase activity"/>
    <property type="evidence" value="ECO:0007669"/>
    <property type="project" value="UniProtKB-EC"/>
</dbReference>
<dbReference type="PANTHER" id="PTHR30417">
    <property type="entry name" value="N-ACETYLMURAMOYL-L-ALANINE AMIDASE AMID"/>
    <property type="match status" value="1"/>
</dbReference>
<dbReference type="GO" id="GO:0071555">
    <property type="term" value="P:cell wall organization"/>
    <property type="evidence" value="ECO:0007669"/>
    <property type="project" value="UniProtKB-KW"/>
</dbReference>
<evidence type="ECO:0000256" key="2">
    <source>
        <dbReference type="ARBA" id="ARBA00011901"/>
    </source>
</evidence>
<dbReference type="Proteomes" id="UP001207116">
    <property type="component" value="Unassembled WGS sequence"/>
</dbReference>
<evidence type="ECO:0000256" key="1">
    <source>
        <dbReference type="ARBA" id="ARBA00001561"/>
    </source>
</evidence>
<keyword evidence="4" id="KW-0961">Cell wall biogenesis/degradation</keyword>
<dbReference type="InterPro" id="IPR051206">
    <property type="entry name" value="NAMLAA_amidase_2"/>
</dbReference>
<dbReference type="InterPro" id="IPR036505">
    <property type="entry name" value="Amidase/PGRP_sf"/>
</dbReference>
<dbReference type="SUPFAM" id="SSF55846">
    <property type="entry name" value="N-acetylmuramoyl-L-alanine amidase-like"/>
    <property type="match status" value="1"/>
</dbReference>
<dbReference type="PANTHER" id="PTHR30417:SF1">
    <property type="entry name" value="N-ACETYLMURAMOYL-L-ALANINE AMIDASE AMID"/>
    <property type="match status" value="1"/>
</dbReference>
<dbReference type="EMBL" id="JAPFQP010000002">
    <property type="protein sequence ID" value="MCX2719594.1"/>
    <property type="molecule type" value="Genomic_DNA"/>
</dbReference>
<dbReference type="GO" id="GO:0009253">
    <property type="term" value="P:peptidoglycan catabolic process"/>
    <property type="evidence" value="ECO:0007669"/>
    <property type="project" value="InterPro"/>
</dbReference>
<reference evidence="6" key="1">
    <citation type="submission" date="2022-11" db="EMBL/GenBank/DDBJ databases">
        <title>The characterization of three novel Bacteroidetes species and genomic analysis of their roles in tidal elemental geochemical cycles.</title>
        <authorList>
            <person name="Ma K.-J."/>
        </authorList>
    </citation>
    <scope>NUCLEOTIDE SEQUENCE</scope>
    <source>
        <strain evidence="6">M415</strain>
    </source>
</reference>
<dbReference type="EC" id="3.5.1.28" evidence="2"/>
<protein>
    <recommendedName>
        <fullName evidence="2">N-acetylmuramoyl-L-alanine amidase</fullName>
        <ecNumber evidence="2">3.5.1.28</ecNumber>
    </recommendedName>
</protein>
<dbReference type="CDD" id="cd06583">
    <property type="entry name" value="PGRP"/>
    <property type="match status" value="1"/>
</dbReference>
<dbReference type="RefSeq" id="WP_266012334.1">
    <property type="nucleotide sequence ID" value="NZ_JAPFQP010000002.1"/>
</dbReference>
<evidence type="ECO:0000256" key="4">
    <source>
        <dbReference type="ARBA" id="ARBA00023316"/>
    </source>
</evidence>
<keyword evidence="3" id="KW-0378">Hydrolase</keyword>
<dbReference type="Gene3D" id="3.40.80.10">
    <property type="entry name" value="Peptidoglycan recognition protein-like"/>
    <property type="match status" value="1"/>
</dbReference>
<dbReference type="Pfam" id="PF01510">
    <property type="entry name" value="Amidase_2"/>
    <property type="match status" value="1"/>
</dbReference>
<dbReference type="SMART" id="SM00644">
    <property type="entry name" value="Ami_2"/>
    <property type="match status" value="1"/>
</dbReference>
<evidence type="ECO:0000313" key="6">
    <source>
        <dbReference type="EMBL" id="MCX2719594.1"/>
    </source>
</evidence>
<evidence type="ECO:0000259" key="5">
    <source>
        <dbReference type="SMART" id="SM00644"/>
    </source>
</evidence>
<dbReference type="AlphaFoldDB" id="A0AAE3SNF9"/>
<gene>
    <name evidence="6" type="ORF">OO016_08270</name>
</gene>